<evidence type="ECO:0000256" key="1">
    <source>
        <dbReference type="SAM" id="MobiDB-lite"/>
    </source>
</evidence>
<gene>
    <name evidence="2" type="ORF">K0M31_017377</name>
</gene>
<name>A0AA40G4U1_9HYME</name>
<sequence length="121" mass="13325">MGESSPDLSLRLRRGSSDSRDSFYMDFAQGIDSDIEEVTRPGENSDPMMDNHLEENGNELPPIEDITTIPEEASEELREEEEAAAMEAALRTPEGPIINTEAEKPAQQPPPSQLSTLAPQE</sequence>
<protein>
    <submittedName>
        <fullName evidence="2">Uncharacterized protein</fullName>
    </submittedName>
</protein>
<feature type="region of interest" description="Disordered" evidence="1">
    <location>
        <begin position="95"/>
        <end position="121"/>
    </location>
</feature>
<organism evidence="2 3">
    <name type="scientific">Melipona bicolor</name>
    <dbReference type="NCBI Taxonomy" id="60889"/>
    <lineage>
        <taxon>Eukaryota</taxon>
        <taxon>Metazoa</taxon>
        <taxon>Ecdysozoa</taxon>
        <taxon>Arthropoda</taxon>
        <taxon>Hexapoda</taxon>
        <taxon>Insecta</taxon>
        <taxon>Pterygota</taxon>
        <taxon>Neoptera</taxon>
        <taxon>Endopterygota</taxon>
        <taxon>Hymenoptera</taxon>
        <taxon>Apocrita</taxon>
        <taxon>Aculeata</taxon>
        <taxon>Apoidea</taxon>
        <taxon>Anthophila</taxon>
        <taxon>Apidae</taxon>
        <taxon>Melipona</taxon>
    </lineage>
</organism>
<dbReference type="AlphaFoldDB" id="A0AA40G4U1"/>
<comment type="caution">
    <text evidence="2">The sequence shown here is derived from an EMBL/GenBank/DDBJ whole genome shotgun (WGS) entry which is preliminary data.</text>
</comment>
<proteinExistence type="predicted"/>
<reference evidence="2" key="1">
    <citation type="submission" date="2021-10" db="EMBL/GenBank/DDBJ databases">
        <title>Melipona bicolor Genome sequencing and assembly.</title>
        <authorList>
            <person name="Araujo N.S."/>
            <person name="Arias M.C."/>
        </authorList>
    </citation>
    <scope>NUCLEOTIDE SEQUENCE</scope>
    <source>
        <strain evidence="2">USP_2M_L1-L4_2017</strain>
        <tissue evidence="2">Whole body</tissue>
    </source>
</reference>
<dbReference type="Proteomes" id="UP001177670">
    <property type="component" value="Unassembled WGS sequence"/>
</dbReference>
<dbReference type="EMBL" id="JAHYIQ010000006">
    <property type="protein sequence ID" value="KAK1131080.1"/>
    <property type="molecule type" value="Genomic_DNA"/>
</dbReference>
<evidence type="ECO:0000313" key="2">
    <source>
        <dbReference type="EMBL" id="KAK1131080.1"/>
    </source>
</evidence>
<evidence type="ECO:0000313" key="3">
    <source>
        <dbReference type="Proteomes" id="UP001177670"/>
    </source>
</evidence>
<accession>A0AA40G4U1</accession>
<keyword evidence="3" id="KW-1185">Reference proteome</keyword>
<feature type="region of interest" description="Disordered" evidence="1">
    <location>
        <begin position="1"/>
        <end position="63"/>
    </location>
</feature>